<dbReference type="Proteomes" id="UP000831701">
    <property type="component" value="Chromosome 24"/>
</dbReference>
<gene>
    <name evidence="1" type="ORF">L3Q82_005773</name>
</gene>
<sequence length="243" mass="26566">MPFSEPKINVIYISNSTASTDEIPLWYRDALATTPSMSGEVMTPTGIVNFDDVSAPSGTMPYGDVTMPSSGDVTLTSGASLSGDDITVSYSNVGVVSDTMVLDDGLTMVIPTINSEDMTDLASSPWLDLSEYIPVSIPVPTTTSDPATASPPTTITLTTEKPAITTIATSTVRPQQRPEENRENNSIDVIYNRIIGVDNDISQNNLIPKRRVNLRERTRNKRIQELLEEKRNFLLRMKRGHTA</sequence>
<name>A0ACB8V6Y9_9TELE</name>
<dbReference type="EMBL" id="CM041554">
    <property type="protein sequence ID" value="KAI3351219.1"/>
    <property type="molecule type" value="Genomic_DNA"/>
</dbReference>
<accession>A0ACB8V6Y9</accession>
<keyword evidence="2" id="KW-1185">Reference proteome</keyword>
<reference evidence="1" key="1">
    <citation type="submission" date="2022-04" db="EMBL/GenBank/DDBJ databases">
        <title>Jade perch genome.</title>
        <authorList>
            <person name="Chao B."/>
        </authorList>
    </citation>
    <scope>NUCLEOTIDE SEQUENCE</scope>
    <source>
        <strain evidence="1">CB-2022</strain>
    </source>
</reference>
<evidence type="ECO:0000313" key="2">
    <source>
        <dbReference type="Proteomes" id="UP000831701"/>
    </source>
</evidence>
<comment type="caution">
    <text evidence="1">The sequence shown here is derived from an EMBL/GenBank/DDBJ whole genome shotgun (WGS) entry which is preliminary data.</text>
</comment>
<evidence type="ECO:0000313" key="1">
    <source>
        <dbReference type="EMBL" id="KAI3351219.1"/>
    </source>
</evidence>
<protein>
    <submittedName>
        <fullName evidence="1">Uncharacterized protein</fullName>
    </submittedName>
</protein>
<organism evidence="1 2">
    <name type="scientific">Scortum barcoo</name>
    <name type="common">barcoo grunter</name>
    <dbReference type="NCBI Taxonomy" id="214431"/>
    <lineage>
        <taxon>Eukaryota</taxon>
        <taxon>Metazoa</taxon>
        <taxon>Chordata</taxon>
        <taxon>Craniata</taxon>
        <taxon>Vertebrata</taxon>
        <taxon>Euteleostomi</taxon>
        <taxon>Actinopterygii</taxon>
        <taxon>Neopterygii</taxon>
        <taxon>Teleostei</taxon>
        <taxon>Neoteleostei</taxon>
        <taxon>Acanthomorphata</taxon>
        <taxon>Eupercaria</taxon>
        <taxon>Centrarchiformes</taxon>
        <taxon>Terapontoidei</taxon>
        <taxon>Terapontidae</taxon>
        <taxon>Scortum</taxon>
    </lineage>
</organism>
<proteinExistence type="predicted"/>